<reference evidence="1 2" key="1">
    <citation type="submission" date="2014-04" db="EMBL/GenBank/DDBJ databases">
        <authorList>
            <consortium name="DOE Joint Genome Institute"/>
            <person name="Kuo A."/>
            <person name="Kohler A."/>
            <person name="Nagy L.G."/>
            <person name="Floudas D."/>
            <person name="Copeland A."/>
            <person name="Barry K.W."/>
            <person name="Cichocki N."/>
            <person name="Veneault-Fourrey C."/>
            <person name="LaButti K."/>
            <person name="Lindquist E.A."/>
            <person name="Lipzen A."/>
            <person name="Lundell T."/>
            <person name="Morin E."/>
            <person name="Murat C."/>
            <person name="Sun H."/>
            <person name="Tunlid A."/>
            <person name="Henrissat B."/>
            <person name="Grigoriev I.V."/>
            <person name="Hibbett D.S."/>
            <person name="Martin F."/>
            <person name="Nordberg H.P."/>
            <person name="Cantor M.N."/>
            <person name="Hua S.X."/>
        </authorList>
    </citation>
    <scope>NUCLEOTIDE SEQUENCE [LARGE SCALE GENOMIC DNA]</scope>
    <source>
        <strain evidence="1 2">Foug A</strain>
    </source>
</reference>
<keyword evidence="2" id="KW-1185">Reference proteome</keyword>
<dbReference type="EMBL" id="KN822041">
    <property type="protein sequence ID" value="KIM62625.1"/>
    <property type="molecule type" value="Genomic_DNA"/>
</dbReference>
<proteinExistence type="predicted"/>
<sequence length="152" mass="15484">MCTDLVASVRPTPPNLLELAASTMLEEVASSGNPSRQGLSEPVGVSILLLTIGNDAAASENQSLATVDDRSVPDIVSQNDMAAAGCVPDASANIPAIEVSGPDGEDIAMNMGNMGEDHTNGSEEGEVARPSMDIECSDAAHSGNAKGDMQTD</sequence>
<evidence type="ECO:0000313" key="2">
    <source>
        <dbReference type="Proteomes" id="UP000053989"/>
    </source>
</evidence>
<reference evidence="2" key="2">
    <citation type="submission" date="2015-01" db="EMBL/GenBank/DDBJ databases">
        <title>Evolutionary Origins and Diversification of the Mycorrhizal Mutualists.</title>
        <authorList>
            <consortium name="DOE Joint Genome Institute"/>
            <consortium name="Mycorrhizal Genomics Consortium"/>
            <person name="Kohler A."/>
            <person name="Kuo A."/>
            <person name="Nagy L.G."/>
            <person name="Floudas D."/>
            <person name="Copeland A."/>
            <person name="Barry K.W."/>
            <person name="Cichocki N."/>
            <person name="Veneault-Fourrey C."/>
            <person name="LaButti K."/>
            <person name="Lindquist E.A."/>
            <person name="Lipzen A."/>
            <person name="Lundell T."/>
            <person name="Morin E."/>
            <person name="Murat C."/>
            <person name="Riley R."/>
            <person name="Ohm R."/>
            <person name="Sun H."/>
            <person name="Tunlid A."/>
            <person name="Henrissat B."/>
            <person name="Grigoriev I.V."/>
            <person name="Hibbett D.S."/>
            <person name="Martin F."/>
        </authorList>
    </citation>
    <scope>NUCLEOTIDE SEQUENCE [LARGE SCALE GENOMIC DNA]</scope>
    <source>
        <strain evidence="2">Foug A</strain>
    </source>
</reference>
<dbReference type="HOGENOM" id="CLU_1769210_0_0_1"/>
<name>A0A0C3DPT0_9AGAM</name>
<dbReference type="AlphaFoldDB" id="A0A0C3DPT0"/>
<protein>
    <submittedName>
        <fullName evidence="1">Uncharacterized protein</fullName>
    </submittedName>
</protein>
<dbReference type="Proteomes" id="UP000053989">
    <property type="component" value="Unassembled WGS sequence"/>
</dbReference>
<dbReference type="InParanoid" id="A0A0C3DPT0"/>
<accession>A0A0C3DPT0</accession>
<gene>
    <name evidence="1" type="ORF">SCLCIDRAFT_24914</name>
</gene>
<organism evidence="1 2">
    <name type="scientific">Scleroderma citrinum Foug A</name>
    <dbReference type="NCBI Taxonomy" id="1036808"/>
    <lineage>
        <taxon>Eukaryota</taxon>
        <taxon>Fungi</taxon>
        <taxon>Dikarya</taxon>
        <taxon>Basidiomycota</taxon>
        <taxon>Agaricomycotina</taxon>
        <taxon>Agaricomycetes</taxon>
        <taxon>Agaricomycetidae</taxon>
        <taxon>Boletales</taxon>
        <taxon>Sclerodermatineae</taxon>
        <taxon>Sclerodermataceae</taxon>
        <taxon>Scleroderma</taxon>
    </lineage>
</organism>
<evidence type="ECO:0000313" key="1">
    <source>
        <dbReference type="EMBL" id="KIM62625.1"/>
    </source>
</evidence>